<evidence type="ECO:0000256" key="3">
    <source>
        <dbReference type="ARBA" id="ARBA00022679"/>
    </source>
</evidence>
<accession>A0A4R5AW72</accession>
<proteinExistence type="inferred from homology"/>
<feature type="domain" description="Glycosyltransferase 2-like" evidence="4">
    <location>
        <begin position="7"/>
        <end position="126"/>
    </location>
</feature>
<evidence type="ECO:0000313" key="5">
    <source>
        <dbReference type="EMBL" id="TDD75966.1"/>
    </source>
</evidence>
<dbReference type="Pfam" id="PF00535">
    <property type="entry name" value="Glycos_transf_2"/>
    <property type="match status" value="1"/>
</dbReference>
<dbReference type="GO" id="GO:0016757">
    <property type="term" value="F:glycosyltransferase activity"/>
    <property type="evidence" value="ECO:0007669"/>
    <property type="project" value="UniProtKB-KW"/>
</dbReference>
<dbReference type="RefSeq" id="WP_131909716.1">
    <property type="nucleotide sequence ID" value="NZ_SMFM01000004.1"/>
</dbReference>
<dbReference type="Gene3D" id="3.90.550.10">
    <property type="entry name" value="Spore Coat Polysaccharide Biosynthesis Protein SpsA, Chain A"/>
    <property type="match status" value="1"/>
</dbReference>
<dbReference type="SUPFAM" id="SSF53448">
    <property type="entry name" value="Nucleotide-diphospho-sugar transferases"/>
    <property type="match status" value="1"/>
</dbReference>
<dbReference type="InterPro" id="IPR001173">
    <property type="entry name" value="Glyco_trans_2-like"/>
</dbReference>
<dbReference type="CDD" id="cd00761">
    <property type="entry name" value="Glyco_tranf_GTA_type"/>
    <property type="match status" value="1"/>
</dbReference>
<comment type="caution">
    <text evidence="5">The sequence shown here is derived from an EMBL/GenBank/DDBJ whole genome shotgun (WGS) entry which is preliminary data.</text>
</comment>
<dbReference type="OrthoDB" id="1143197at2"/>
<keyword evidence="2" id="KW-0328">Glycosyltransferase</keyword>
<dbReference type="InterPro" id="IPR050834">
    <property type="entry name" value="Glycosyltransf_2"/>
</dbReference>
<keyword evidence="3 5" id="KW-0808">Transferase</keyword>
<reference evidence="5 6" key="1">
    <citation type="submission" date="2019-03" db="EMBL/GenBank/DDBJ databases">
        <title>Flavobacterium AT-3-2 sp. nov., isolated from arctic soil.</title>
        <authorList>
            <person name="Chaudhary D.K."/>
        </authorList>
    </citation>
    <scope>NUCLEOTIDE SEQUENCE [LARGE SCALE GENOMIC DNA]</scope>
    <source>
        <strain evidence="5 6">AT-3-2</strain>
    </source>
</reference>
<evidence type="ECO:0000256" key="2">
    <source>
        <dbReference type="ARBA" id="ARBA00022676"/>
    </source>
</evidence>
<dbReference type="EMBL" id="SMFM01000004">
    <property type="protein sequence ID" value="TDD75966.1"/>
    <property type="molecule type" value="Genomic_DNA"/>
</dbReference>
<evidence type="ECO:0000256" key="1">
    <source>
        <dbReference type="ARBA" id="ARBA00006739"/>
    </source>
</evidence>
<dbReference type="PANTHER" id="PTHR43685:SF5">
    <property type="entry name" value="GLYCOSYLTRANSFERASE EPSE-RELATED"/>
    <property type="match status" value="1"/>
</dbReference>
<comment type="similarity">
    <text evidence="1">Belongs to the glycosyltransferase 2 family.</text>
</comment>
<dbReference type="InterPro" id="IPR029044">
    <property type="entry name" value="Nucleotide-diphossugar_trans"/>
</dbReference>
<dbReference type="PANTHER" id="PTHR43685">
    <property type="entry name" value="GLYCOSYLTRANSFERASE"/>
    <property type="match status" value="1"/>
</dbReference>
<name>A0A4R5AW72_9FLAO</name>
<dbReference type="Proteomes" id="UP000295278">
    <property type="component" value="Unassembled WGS sequence"/>
</dbReference>
<gene>
    <name evidence="5" type="ORF">E0F89_10415</name>
</gene>
<organism evidence="5 6">
    <name type="scientific">Flavobacterium caseinilyticum</name>
    <dbReference type="NCBI Taxonomy" id="2541732"/>
    <lineage>
        <taxon>Bacteria</taxon>
        <taxon>Pseudomonadati</taxon>
        <taxon>Bacteroidota</taxon>
        <taxon>Flavobacteriia</taxon>
        <taxon>Flavobacteriales</taxon>
        <taxon>Flavobacteriaceae</taxon>
        <taxon>Flavobacterium</taxon>
    </lineage>
</organism>
<dbReference type="AlphaFoldDB" id="A0A4R5AW72"/>
<sequence>MTNPTFSILITTKNRLSDLAFTLGKIQYLLDKKEVVCLICDDGSTDGTASFLQAEYPEIQLIQHSNSQGLIYSRNRLLNMVTTEFAISIDDDLHFVTHNPLEIISYFFIQNPEVGVLGFRIFWNKTEPISTATLEQSIPMQSYAGGAHAFRMKAWRDIPEYPAWFIFYGEENFASYHLFKKRWKIYYLPEVLVNHRVDLKLRKNNSDYVMRSRRALRAGWYLFFMFYPLKKIPRKMAYSLWMQFKNKVFQGDFKALIAIGMALLDLVWNVPRIIKNSNRLTQTQYEEYNQLPEAKLYWQP</sequence>
<keyword evidence="6" id="KW-1185">Reference proteome</keyword>
<evidence type="ECO:0000313" key="6">
    <source>
        <dbReference type="Proteomes" id="UP000295278"/>
    </source>
</evidence>
<protein>
    <submittedName>
        <fullName evidence="5">Glycosyltransferase family 2 protein</fullName>
    </submittedName>
</protein>
<evidence type="ECO:0000259" key="4">
    <source>
        <dbReference type="Pfam" id="PF00535"/>
    </source>
</evidence>